<name>A0A6S4PA42_9CAUD</name>
<reference evidence="1 2" key="1">
    <citation type="journal article" date="2013" name="PLoS Genet.">
        <title>Expanding the Marine Virosphere Using Metagenomics.</title>
        <authorList>
            <person name="Mizuno C.M."/>
            <person name="Rodriguez-Valera F."/>
            <person name="Kimes N.E."/>
            <person name="Ghai R."/>
        </authorList>
    </citation>
    <scope>NUCLEOTIDE SEQUENCE [LARGE SCALE GENOMIC DNA]</scope>
    <source>
        <strain evidence="1">UvMED-CGR-C79-MedDCM-OCT-S37-C6</strain>
    </source>
</reference>
<dbReference type="InterPro" id="IPR033767">
    <property type="entry name" value="Tail_Gp11"/>
</dbReference>
<dbReference type="EMBL" id="AP013546">
    <property type="protein sequence ID" value="BAQ94382.1"/>
    <property type="molecule type" value="Genomic_DNA"/>
</dbReference>
<organism evidence="1 2">
    <name type="scientific">uncultured phage_MedDCM-OCT-S37-C6</name>
    <dbReference type="NCBI Taxonomy" id="2740804"/>
    <lineage>
        <taxon>Viruses</taxon>
        <taxon>Duplodnaviria</taxon>
        <taxon>Heunggongvirae</taxon>
        <taxon>Uroviricota</taxon>
        <taxon>Caudoviricetes</taxon>
        <taxon>Autographivirales</taxon>
        <taxon>Oinezvirus</taxon>
        <taxon>Oinezvirus S37C6</taxon>
    </lineage>
</organism>
<dbReference type="RefSeq" id="YP_009777638.1">
    <property type="nucleotide sequence ID" value="NC_047700.1"/>
</dbReference>
<protein>
    <submittedName>
        <fullName evidence="1">Tail tubular protein A</fullName>
    </submittedName>
</protein>
<dbReference type="KEGG" id="vg:55412249"/>
<sequence length="220" mass="25247">MGLTNESATPTRTSLLDAVNVLLENIGEQPVNSLANQQIMDARIAERTLLEFHKEGQVKGWSWNTEFAYQFNKDSSTNKIKVPESVVRFSMDPYEYAGRFQLRGQFVYDRDNRTTILGTDIDHLHADVIFLLPWDEVPEAYNRWVTIRSARVFSNRVLGSDALYKYTVEDEQDAKATLERMEQQVEQANILTDGRNYYPFPTYQPAAGLATRRISSGLRL</sequence>
<dbReference type="Proteomes" id="UP000504913">
    <property type="component" value="Segment"/>
</dbReference>
<evidence type="ECO:0000313" key="2">
    <source>
        <dbReference type="Proteomes" id="UP000504913"/>
    </source>
</evidence>
<keyword evidence="2" id="KW-1185">Reference proteome</keyword>
<dbReference type="Pfam" id="PF17212">
    <property type="entry name" value="Tube"/>
    <property type="match status" value="1"/>
</dbReference>
<evidence type="ECO:0000313" key="1">
    <source>
        <dbReference type="EMBL" id="BAQ94382.1"/>
    </source>
</evidence>
<proteinExistence type="predicted"/>
<dbReference type="GeneID" id="55412249"/>
<accession>A0A6S4PA42</accession>